<comment type="caution">
    <text evidence="4">The sequence shown here is derived from an EMBL/GenBank/DDBJ whole genome shotgun (WGS) entry which is preliminary data.</text>
</comment>
<dbReference type="AlphaFoldDB" id="A0A7J3IAI9"/>
<dbReference type="EMBL" id="DTAI01000266">
    <property type="protein sequence ID" value="HGN37662.1"/>
    <property type="molecule type" value="Genomic_DNA"/>
</dbReference>
<evidence type="ECO:0000259" key="3">
    <source>
        <dbReference type="Pfam" id="PF00881"/>
    </source>
</evidence>
<dbReference type="Pfam" id="PF00881">
    <property type="entry name" value="Nitroreductase"/>
    <property type="match status" value="2"/>
</dbReference>
<sequence length="179" mass="20763">MEPQKYTELYIEFLRTRRSIRRYREEPVPMDLIYKILDTARYAPSARNTQPWEFIVVTDKEVKDRLAGVYSWPQPIRGAPVGVVVVCDSKLSPYTYQQDCANVINYIMLAAHAYGLGTVWQGLLKDEEKLQVQQILNIPREKIPIAIIALGWPAEKPEARPRKPLEEITYINLYGNKLK</sequence>
<gene>
    <name evidence="4" type="ORF">ENT87_08990</name>
    <name evidence="5" type="ORF">ENU30_03325</name>
</gene>
<dbReference type="Gene3D" id="3.40.109.10">
    <property type="entry name" value="NADH Oxidase"/>
    <property type="match status" value="1"/>
</dbReference>
<protein>
    <submittedName>
        <fullName evidence="4">Nitroreductase family protein</fullName>
    </submittedName>
</protein>
<keyword evidence="2" id="KW-0560">Oxidoreductase</keyword>
<dbReference type="GO" id="GO:0016491">
    <property type="term" value="F:oxidoreductase activity"/>
    <property type="evidence" value="ECO:0007669"/>
    <property type="project" value="UniProtKB-KW"/>
</dbReference>
<proteinExistence type="inferred from homology"/>
<name>A0A7J3IAI9_9CREN</name>
<dbReference type="EMBL" id="DTBZ01000072">
    <property type="protein sequence ID" value="HGQ18001.1"/>
    <property type="molecule type" value="Genomic_DNA"/>
</dbReference>
<feature type="domain" description="Nitroreductase" evidence="3">
    <location>
        <begin position="97"/>
        <end position="152"/>
    </location>
</feature>
<feature type="domain" description="Nitroreductase" evidence="3">
    <location>
        <begin position="14"/>
        <end position="72"/>
    </location>
</feature>
<organism evidence="4">
    <name type="scientific">Ignisphaera aggregans</name>
    <dbReference type="NCBI Taxonomy" id="334771"/>
    <lineage>
        <taxon>Archaea</taxon>
        <taxon>Thermoproteota</taxon>
        <taxon>Thermoprotei</taxon>
        <taxon>Desulfurococcales</taxon>
        <taxon>Desulfurococcaceae</taxon>
        <taxon>Ignisphaera</taxon>
    </lineage>
</organism>
<accession>A0A7J3IAI9</accession>
<evidence type="ECO:0000256" key="1">
    <source>
        <dbReference type="ARBA" id="ARBA00007118"/>
    </source>
</evidence>
<dbReference type="PANTHER" id="PTHR43673">
    <property type="entry name" value="NAD(P)H NITROREDUCTASE YDGI-RELATED"/>
    <property type="match status" value="1"/>
</dbReference>
<evidence type="ECO:0000313" key="5">
    <source>
        <dbReference type="EMBL" id="HGQ18001.1"/>
    </source>
</evidence>
<evidence type="ECO:0000313" key="4">
    <source>
        <dbReference type="EMBL" id="HGN37662.1"/>
    </source>
</evidence>
<dbReference type="InterPro" id="IPR029479">
    <property type="entry name" value="Nitroreductase"/>
</dbReference>
<dbReference type="SUPFAM" id="SSF55469">
    <property type="entry name" value="FMN-dependent nitroreductase-like"/>
    <property type="match status" value="1"/>
</dbReference>
<dbReference type="PANTHER" id="PTHR43673:SF10">
    <property type="entry name" value="NADH DEHYDROGENASE_NAD(P)H NITROREDUCTASE XCC3605-RELATED"/>
    <property type="match status" value="1"/>
</dbReference>
<evidence type="ECO:0000256" key="2">
    <source>
        <dbReference type="ARBA" id="ARBA00023002"/>
    </source>
</evidence>
<reference evidence="4" key="1">
    <citation type="journal article" date="2020" name="mSystems">
        <title>Genome- and Community-Level Interaction Insights into Carbon Utilization and Element Cycling Functions of Hydrothermarchaeota in Hydrothermal Sediment.</title>
        <authorList>
            <person name="Zhou Z."/>
            <person name="Liu Y."/>
            <person name="Xu W."/>
            <person name="Pan J."/>
            <person name="Luo Z.H."/>
            <person name="Li M."/>
        </authorList>
    </citation>
    <scope>NUCLEOTIDE SEQUENCE [LARGE SCALE GENOMIC DNA]</scope>
    <source>
        <strain evidence="4">SpSt-618</strain>
        <strain evidence="5">SpSt-657</strain>
    </source>
</reference>
<dbReference type="InterPro" id="IPR000415">
    <property type="entry name" value="Nitroreductase-like"/>
</dbReference>
<comment type="similarity">
    <text evidence="1">Belongs to the nitroreductase family.</text>
</comment>